<dbReference type="Pfam" id="PF01632">
    <property type="entry name" value="Ribosomal_L35p"/>
    <property type="match status" value="1"/>
</dbReference>
<dbReference type="InterPro" id="IPR037229">
    <property type="entry name" value="Ribosomal_bL35_sf"/>
</dbReference>
<feature type="region of interest" description="Disordered" evidence="7">
    <location>
        <begin position="1"/>
        <end position="65"/>
    </location>
</feature>
<evidence type="ECO:0000256" key="4">
    <source>
        <dbReference type="ARBA" id="ARBA00071664"/>
    </source>
</evidence>
<dbReference type="Proteomes" id="UP000295705">
    <property type="component" value="Unassembled WGS sequence"/>
</dbReference>
<proteinExistence type="inferred from homology"/>
<evidence type="ECO:0000256" key="6">
    <source>
        <dbReference type="RuleBase" id="RU000568"/>
    </source>
</evidence>
<dbReference type="PANTHER" id="PTHR33343:SF1">
    <property type="entry name" value="LARGE RIBOSOMAL SUBUNIT PROTEIN BL35M"/>
    <property type="match status" value="1"/>
</dbReference>
<feature type="compositionally biased region" description="Basic residues" evidence="7">
    <location>
        <begin position="1"/>
        <end position="15"/>
    </location>
</feature>
<gene>
    <name evidence="5" type="primary">rpmI</name>
    <name evidence="8" type="ORF">EV188_10521</name>
</gene>
<keyword evidence="2 5" id="KW-0689">Ribosomal protein</keyword>
<dbReference type="EMBL" id="SNYO01000005">
    <property type="protein sequence ID" value="TDQ55625.1"/>
    <property type="molecule type" value="Genomic_DNA"/>
</dbReference>
<feature type="compositionally biased region" description="Basic residues" evidence="7">
    <location>
        <begin position="27"/>
        <end position="42"/>
    </location>
</feature>
<accession>A0A4R6V577</accession>
<protein>
    <recommendedName>
        <fullName evidence="4 5">Large ribosomal subunit protein bL35</fullName>
    </recommendedName>
</protein>
<dbReference type="FunFam" id="4.10.410.60:FF:000001">
    <property type="entry name" value="50S ribosomal protein L35"/>
    <property type="match status" value="1"/>
</dbReference>
<evidence type="ECO:0000313" key="9">
    <source>
        <dbReference type="Proteomes" id="UP000295705"/>
    </source>
</evidence>
<dbReference type="InterPro" id="IPR001706">
    <property type="entry name" value="Ribosomal_bL35"/>
</dbReference>
<evidence type="ECO:0000256" key="2">
    <source>
        <dbReference type="ARBA" id="ARBA00022980"/>
    </source>
</evidence>
<dbReference type="GO" id="GO:0006412">
    <property type="term" value="P:translation"/>
    <property type="evidence" value="ECO:0007669"/>
    <property type="project" value="UniProtKB-UniRule"/>
</dbReference>
<dbReference type="GO" id="GO:0022625">
    <property type="term" value="C:cytosolic large ribosomal subunit"/>
    <property type="evidence" value="ECO:0007669"/>
    <property type="project" value="TreeGrafter"/>
</dbReference>
<evidence type="ECO:0000256" key="5">
    <source>
        <dbReference type="HAMAP-Rule" id="MF_00514"/>
    </source>
</evidence>
<keyword evidence="3 5" id="KW-0687">Ribonucleoprotein</keyword>
<evidence type="ECO:0000256" key="3">
    <source>
        <dbReference type="ARBA" id="ARBA00023274"/>
    </source>
</evidence>
<reference evidence="8 9" key="1">
    <citation type="submission" date="2019-03" db="EMBL/GenBank/DDBJ databases">
        <title>Genomic Encyclopedia of Type Strains, Phase IV (KMG-IV): sequencing the most valuable type-strain genomes for metagenomic binning, comparative biology and taxonomic classification.</title>
        <authorList>
            <person name="Goeker M."/>
        </authorList>
    </citation>
    <scope>NUCLEOTIDE SEQUENCE [LARGE SCALE GENOMIC DNA]</scope>
    <source>
        <strain evidence="8 9">DSM 45775</strain>
    </source>
</reference>
<dbReference type="SUPFAM" id="SSF143034">
    <property type="entry name" value="L35p-like"/>
    <property type="match status" value="1"/>
</dbReference>
<name>A0A4R6V577_9PSEU</name>
<keyword evidence="9" id="KW-1185">Reference proteome</keyword>
<dbReference type="NCBIfam" id="TIGR00001">
    <property type="entry name" value="rpmI_bact"/>
    <property type="match status" value="1"/>
</dbReference>
<comment type="caution">
    <text evidence="8">The sequence shown here is derived from an EMBL/GenBank/DDBJ whole genome shotgun (WGS) entry which is preliminary data.</text>
</comment>
<sequence length="65" mass="7129">MPKNKSHSGTKKRIKVTGSGKLLREKAGKRHLLEKKSSHKTRQLSGNEAVAPQDTGRVKRLLGGL</sequence>
<dbReference type="RefSeq" id="WP_133827820.1">
    <property type="nucleotide sequence ID" value="NZ_BAABHR010000075.1"/>
</dbReference>
<evidence type="ECO:0000256" key="1">
    <source>
        <dbReference type="ARBA" id="ARBA00006598"/>
    </source>
</evidence>
<dbReference type="GO" id="GO:0003735">
    <property type="term" value="F:structural constituent of ribosome"/>
    <property type="evidence" value="ECO:0007669"/>
    <property type="project" value="InterPro"/>
</dbReference>
<dbReference type="PRINTS" id="PR00064">
    <property type="entry name" value="RIBOSOMALL35"/>
</dbReference>
<dbReference type="PANTHER" id="PTHR33343">
    <property type="entry name" value="54S RIBOSOMAL PROTEIN BL35M"/>
    <property type="match status" value="1"/>
</dbReference>
<dbReference type="AlphaFoldDB" id="A0A4R6V577"/>
<evidence type="ECO:0000313" key="8">
    <source>
        <dbReference type="EMBL" id="TDQ55625.1"/>
    </source>
</evidence>
<organism evidence="8 9">
    <name type="scientific">Actinomycetospora succinea</name>
    <dbReference type="NCBI Taxonomy" id="663603"/>
    <lineage>
        <taxon>Bacteria</taxon>
        <taxon>Bacillati</taxon>
        <taxon>Actinomycetota</taxon>
        <taxon>Actinomycetes</taxon>
        <taxon>Pseudonocardiales</taxon>
        <taxon>Pseudonocardiaceae</taxon>
        <taxon>Actinomycetospora</taxon>
    </lineage>
</organism>
<evidence type="ECO:0000256" key="7">
    <source>
        <dbReference type="SAM" id="MobiDB-lite"/>
    </source>
</evidence>
<dbReference type="Gene3D" id="4.10.410.60">
    <property type="match status" value="1"/>
</dbReference>
<comment type="similarity">
    <text evidence="1 5 6">Belongs to the bacterial ribosomal protein bL35 family.</text>
</comment>
<dbReference type="InterPro" id="IPR021137">
    <property type="entry name" value="Ribosomal_bL35-like"/>
</dbReference>
<dbReference type="HAMAP" id="MF_00514">
    <property type="entry name" value="Ribosomal_bL35"/>
    <property type="match status" value="1"/>
</dbReference>
<dbReference type="OrthoDB" id="9804851at2"/>